<dbReference type="STRING" id="525897.Dbac_2175"/>
<dbReference type="HAMAP" id="MF_00242">
    <property type="entry name" value="Arg_deiminase"/>
    <property type="match status" value="1"/>
</dbReference>
<evidence type="ECO:0000256" key="9">
    <source>
        <dbReference type="PIRSR" id="PIRSR006356-1"/>
    </source>
</evidence>
<proteinExistence type="inferred from homology"/>
<dbReference type="PANTHER" id="PTHR47271:SF3">
    <property type="entry name" value="ARGININE DEIMINASE"/>
    <property type="match status" value="1"/>
</dbReference>
<protein>
    <recommendedName>
        <fullName evidence="8">Arginine deiminase</fullName>
        <shortName evidence="8">ADI</shortName>
        <ecNumber evidence="8">3.5.3.6</ecNumber>
    </recommendedName>
    <alternativeName>
        <fullName evidence="8">Arginine dihydrolase</fullName>
        <shortName evidence="8">AD</shortName>
    </alternativeName>
</protein>
<dbReference type="GO" id="GO:0016990">
    <property type="term" value="F:arginine deiminase activity"/>
    <property type="evidence" value="ECO:0007669"/>
    <property type="project" value="UniProtKB-UniRule"/>
</dbReference>
<dbReference type="HOGENOM" id="CLU_052662_0_0_7"/>
<evidence type="ECO:0000256" key="1">
    <source>
        <dbReference type="ARBA" id="ARBA00004496"/>
    </source>
</evidence>
<organism evidence="10 11">
    <name type="scientific">Desulfomicrobium baculatum (strain DSM 4028 / VKM B-1378 / X)</name>
    <name type="common">Desulfovibrio baculatus</name>
    <dbReference type="NCBI Taxonomy" id="525897"/>
    <lineage>
        <taxon>Bacteria</taxon>
        <taxon>Pseudomonadati</taxon>
        <taxon>Thermodesulfobacteriota</taxon>
        <taxon>Desulfovibrionia</taxon>
        <taxon>Desulfovibrionales</taxon>
        <taxon>Desulfomicrobiaceae</taxon>
        <taxon>Desulfomicrobium</taxon>
    </lineage>
</organism>
<dbReference type="KEGG" id="dba:Dbac_2175"/>
<keyword evidence="5 8" id="KW-0056">Arginine metabolism</keyword>
<dbReference type="eggNOG" id="COG2235">
    <property type="taxonomic scope" value="Bacteria"/>
</dbReference>
<dbReference type="SUPFAM" id="SSF55909">
    <property type="entry name" value="Pentein"/>
    <property type="match status" value="1"/>
</dbReference>
<evidence type="ECO:0000256" key="8">
    <source>
        <dbReference type="HAMAP-Rule" id="MF_00242"/>
    </source>
</evidence>
<evidence type="ECO:0000313" key="11">
    <source>
        <dbReference type="Proteomes" id="UP000002216"/>
    </source>
</evidence>
<gene>
    <name evidence="8" type="primary">arcA</name>
    <name evidence="10" type="ordered locus">Dbac_2175</name>
</gene>
<dbReference type="InterPro" id="IPR003876">
    <property type="entry name" value="Arg_deiminase"/>
</dbReference>
<dbReference type="UniPathway" id="UPA00254">
    <property type="reaction ID" value="UER00364"/>
</dbReference>
<comment type="similarity">
    <text evidence="3 8">Belongs to the arginine deiminase family.</text>
</comment>
<dbReference type="EC" id="3.5.3.6" evidence="8"/>
<dbReference type="NCBIfam" id="NF002381">
    <property type="entry name" value="PRK01388.1"/>
    <property type="match status" value="1"/>
</dbReference>
<evidence type="ECO:0000256" key="4">
    <source>
        <dbReference type="ARBA" id="ARBA00022490"/>
    </source>
</evidence>
<evidence type="ECO:0000256" key="7">
    <source>
        <dbReference type="ARBA" id="ARBA00049429"/>
    </source>
</evidence>
<evidence type="ECO:0000256" key="6">
    <source>
        <dbReference type="ARBA" id="ARBA00022801"/>
    </source>
</evidence>
<keyword evidence="4 8" id="KW-0963">Cytoplasm</keyword>
<evidence type="ECO:0000256" key="3">
    <source>
        <dbReference type="ARBA" id="ARBA00010206"/>
    </source>
</evidence>
<dbReference type="PANTHER" id="PTHR47271">
    <property type="entry name" value="ARGININE DEIMINASE"/>
    <property type="match status" value="1"/>
</dbReference>
<keyword evidence="6 8" id="KW-0378">Hydrolase</keyword>
<dbReference type="PIRSF" id="PIRSF006356">
    <property type="entry name" value="Arg_deiminase"/>
    <property type="match status" value="1"/>
</dbReference>
<evidence type="ECO:0000313" key="10">
    <source>
        <dbReference type="EMBL" id="ACU90259.1"/>
    </source>
</evidence>
<dbReference type="GO" id="GO:0005737">
    <property type="term" value="C:cytoplasm"/>
    <property type="evidence" value="ECO:0007669"/>
    <property type="project" value="UniProtKB-SubCell"/>
</dbReference>
<reference evidence="10 11" key="1">
    <citation type="journal article" date="2009" name="Stand. Genomic Sci.">
        <title>Complete genome sequence of Desulfomicrobium baculatum type strain (X).</title>
        <authorList>
            <person name="Copeland A."/>
            <person name="Spring S."/>
            <person name="Goker M."/>
            <person name="Schneider S."/>
            <person name="Lapidus A."/>
            <person name="Del Rio T.G."/>
            <person name="Tice H."/>
            <person name="Cheng J.F."/>
            <person name="Chen F."/>
            <person name="Nolan M."/>
            <person name="Bruce D."/>
            <person name="Goodwin L."/>
            <person name="Pitluck S."/>
            <person name="Ivanova N."/>
            <person name="Mavrommatis K."/>
            <person name="Ovchinnikova G."/>
            <person name="Pati A."/>
            <person name="Chen A."/>
            <person name="Palaniappan K."/>
            <person name="Land M."/>
            <person name="Hauser L."/>
            <person name="Chang Y.J."/>
            <person name="Jeffries C.C."/>
            <person name="Meincke L."/>
            <person name="Sims D."/>
            <person name="Brettin T."/>
            <person name="Detter J.C."/>
            <person name="Han C."/>
            <person name="Chain P."/>
            <person name="Bristow J."/>
            <person name="Eisen J.A."/>
            <person name="Markowitz V."/>
            <person name="Hugenholtz P."/>
            <person name="Kyrpides N.C."/>
            <person name="Klenk H.P."/>
            <person name="Lucas S."/>
        </authorList>
    </citation>
    <scope>NUCLEOTIDE SEQUENCE [LARGE SCALE GENOMIC DNA]</scope>
    <source>
        <strain evidence="11">DSM 4028 / VKM B-1378 / X</strain>
    </source>
</reference>
<comment type="catalytic activity">
    <reaction evidence="7 8">
        <text>L-arginine + H2O = L-citrulline + NH4(+)</text>
        <dbReference type="Rhea" id="RHEA:19597"/>
        <dbReference type="ChEBI" id="CHEBI:15377"/>
        <dbReference type="ChEBI" id="CHEBI:28938"/>
        <dbReference type="ChEBI" id="CHEBI:32682"/>
        <dbReference type="ChEBI" id="CHEBI:57743"/>
        <dbReference type="EC" id="3.5.3.6"/>
    </reaction>
</comment>
<comment type="subcellular location">
    <subcellularLocation>
        <location evidence="1 8">Cytoplasm</location>
    </subcellularLocation>
</comment>
<sequence length="407" mass="44628">MVPSKGLHSEVGRLRKLLVCRPGLAHKRLTPANCHDLLFDDVLWVAQAMNDHDTFTNAMTERGVEVLELHDLLTDTLGDPAARSWLLDRKLGPGFIDEETALQLRPWLEELPEAKLADHLIGGLSRAELPFEPTGLLGHFTTPADFLLPPLPNILFTRDNSCWIGEGAVLCPMFWPARRQETLLMAAVYRFHPMFSGQVREWWGDPDQDHGQATIEGGDVMPLRNGVVLIGMGERSSPQGVSQLARSLFAGGAATTVLAAQIPKSRGAMHLDTVCTFCDVDLVTVFPEMVDAIRVHTLRPGKREGTLDVRSESKPFLDVVAKAIGVAKLRTVATGGDAYEVEREQWDDGNNLLALAPGVVMAYERNTYTNTLLRKAGVEVITISGAELGRGRGGSHCMSCPIERDEV</sequence>
<evidence type="ECO:0000256" key="2">
    <source>
        <dbReference type="ARBA" id="ARBA00005213"/>
    </source>
</evidence>
<dbReference type="OrthoDB" id="9807502at2"/>
<name>C7LPN0_DESBD</name>
<dbReference type="AlphaFoldDB" id="C7LPN0"/>
<dbReference type="Pfam" id="PF02274">
    <property type="entry name" value="ADI"/>
    <property type="match status" value="1"/>
</dbReference>
<keyword evidence="11" id="KW-1185">Reference proteome</keyword>
<dbReference type="Proteomes" id="UP000002216">
    <property type="component" value="Chromosome"/>
</dbReference>
<dbReference type="Gene3D" id="3.75.10.10">
    <property type="entry name" value="L-arginine/glycine Amidinotransferase, Chain A"/>
    <property type="match status" value="1"/>
</dbReference>
<dbReference type="RefSeq" id="WP_015774350.1">
    <property type="nucleotide sequence ID" value="NC_013173.1"/>
</dbReference>
<comment type="pathway">
    <text evidence="2 8">Amino-acid degradation; L-arginine degradation via ADI pathway; carbamoyl phosphate from L-arginine: step 1/2.</text>
</comment>
<evidence type="ECO:0000256" key="5">
    <source>
        <dbReference type="ARBA" id="ARBA00022503"/>
    </source>
</evidence>
<dbReference type="PRINTS" id="PR01466">
    <property type="entry name" value="ARGDEIMINASE"/>
</dbReference>
<accession>C7LPN0</accession>
<dbReference type="EMBL" id="CP001629">
    <property type="protein sequence ID" value="ACU90259.1"/>
    <property type="molecule type" value="Genomic_DNA"/>
</dbReference>
<dbReference type="GO" id="GO:0019546">
    <property type="term" value="P:L-arginine deiminase pathway"/>
    <property type="evidence" value="ECO:0007669"/>
    <property type="project" value="TreeGrafter"/>
</dbReference>
<feature type="active site" description="Amidino-cysteine intermediate" evidence="8 9">
    <location>
        <position position="397"/>
    </location>
</feature>
<dbReference type="Gene3D" id="1.10.3930.10">
    <property type="entry name" value="Arginine deiminase"/>
    <property type="match status" value="1"/>
</dbReference>